<accession>A0A5B7JQ75</accession>
<dbReference type="Proteomes" id="UP000324222">
    <property type="component" value="Unassembled WGS sequence"/>
</dbReference>
<reference evidence="2 3" key="1">
    <citation type="submission" date="2019-05" db="EMBL/GenBank/DDBJ databases">
        <title>Another draft genome of Portunus trituberculatus and its Hox gene families provides insights of decapod evolution.</title>
        <authorList>
            <person name="Jeong J.-H."/>
            <person name="Song I."/>
            <person name="Kim S."/>
            <person name="Choi T."/>
            <person name="Kim D."/>
            <person name="Ryu S."/>
            <person name="Kim W."/>
        </authorList>
    </citation>
    <scope>NUCLEOTIDE SEQUENCE [LARGE SCALE GENOMIC DNA]</scope>
    <source>
        <tissue evidence="2">Muscle</tissue>
    </source>
</reference>
<name>A0A5B7JQ75_PORTR</name>
<dbReference type="AlphaFoldDB" id="A0A5B7JQ75"/>
<comment type="caution">
    <text evidence="2">The sequence shown here is derived from an EMBL/GenBank/DDBJ whole genome shotgun (WGS) entry which is preliminary data.</text>
</comment>
<gene>
    <name evidence="2" type="ORF">E2C01_092296</name>
</gene>
<evidence type="ECO:0000256" key="1">
    <source>
        <dbReference type="SAM" id="MobiDB-lite"/>
    </source>
</evidence>
<dbReference type="EMBL" id="VSRR010108245">
    <property type="protein sequence ID" value="MPC97009.1"/>
    <property type="molecule type" value="Genomic_DNA"/>
</dbReference>
<evidence type="ECO:0000313" key="3">
    <source>
        <dbReference type="Proteomes" id="UP000324222"/>
    </source>
</evidence>
<feature type="region of interest" description="Disordered" evidence="1">
    <location>
        <begin position="35"/>
        <end position="63"/>
    </location>
</feature>
<sequence length="63" mass="6979">MRAVFASRASHEENAEVRVGKGADVLRRQATLTNRAITSDDPRNTTKPRTVTHEDASTKVTRT</sequence>
<keyword evidence="3" id="KW-1185">Reference proteome</keyword>
<evidence type="ECO:0000313" key="2">
    <source>
        <dbReference type="EMBL" id="MPC97009.1"/>
    </source>
</evidence>
<organism evidence="2 3">
    <name type="scientific">Portunus trituberculatus</name>
    <name type="common">Swimming crab</name>
    <name type="synonym">Neptunus trituberculatus</name>
    <dbReference type="NCBI Taxonomy" id="210409"/>
    <lineage>
        <taxon>Eukaryota</taxon>
        <taxon>Metazoa</taxon>
        <taxon>Ecdysozoa</taxon>
        <taxon>Arthropoda</taxon>
        <taxon>Crustacea</taxon>
        <taxon>Multicrustacea</taxon>
        <taxon>Malacostraca</taxon>
        <taxon>Eumalacostraca</taxon>
        <taxon>Eucarida</taxon>
        <taxon>Decapoda</taxon>
        <taxon>Pleocyemata</taxon>
        <taxon>Brachyura</taxon>
        <taxon>Eubrachyura</taxon>
        <taxon>Portunoidea</taxon>
        <taxon>Portunidae</taxon>
        <taxon>Portuninae</taxon>
        <taxon>Portunus</taxon>
    </lineage>
</organism>
<protein>
    <submittedName>
        <fullName evidence="2">Uncharacterized protein</fullName>
    </submittedName>
</protein>
<proteinExistence type="predicted"/>